<dbReference type="HOGENOM" id="CLU_3313655_0_0_5"/>
<protein>
    <submittedName>
        <fullName evidence="1">Uncharacterized protein</fullName>
    </submittedName>
</protein>
<sequence length="39" mass="4463">MPQPDRLRRLFHMNPDKFSGFRPTSAIFMSSSSGICFIS</sequence>
<evidence type="ECO:0000313" key="2">
    <source>
        <dbReference type="Proteomes" id="UP000004386"/>
    </source>
</evidence>
<organism evidence="1 2">
    <name type="scientific">Brucella intermedia LMG 3301</name>
    <dbReference type="NCBI Taxonomy" id="641118"/>
    <lineage>
        <taxon>Bacteria</taxon>
        <taxon>Pseudomonadati</taxon>
        <taxon>Pseudomonadota</taxon>
        <taxon>Alphaproteobacteria</taxon>
        <taxon>Hyphomicrobiales</taxon>
        <taxon>Brucellaceae</taxon>
        <taxon>Brucella/Ochrobactrum group</taxon>
        <taxon>Brucella</taxon>
    </lineage>
</organism>
<dbReference type="Proteomes" id="UP000004386">
    <property type="component" value="Unassembled WGS sequence"/>
</dbReference>
<comment type="caution">
    <text evidence="1">The sequence shown here is derived from an EMBL/GenBank/DDBJ whole genome shotgun (WGS) entry which is preliminary data.</text>
</comment>
<dbReference type="EMBL" id="ACQA01000001">
    <property type="protein sequence ID" value="EEQ96777.1"/>
    <property type="molecule type" value="Genomic_DNA"/>
</dbReference>
<gene>
    <name evidence="1" type="ORF">OINT_1002243</name>
</gene>
<proteinExistence type="predicted"/>
<name>C4WJ69_9HYPH</name>
<evidence type="ECO:0000313" key="1">
    <source>
        <dbReference type="EMBL" id="EEQ96777.1"/>
    </source>
</evidence>
<accession>C4WJ69</accession>
<reference evidence="1 2" key="1">
    <citation type="submission" date="2009-05" db="EMBL/GenBank/DDBJ databases">
        <authorList>
            <person name="Setubal J.C."/>
            <person name="Boyle S."/>
            <person name="Crasta O.R."/>
            <person name="Gillespie J.J."/>
            <person name="Kenyon R.W."/>
            <person name="Lu J."/>
            <person name="Mane S."/>
            <person name="Nagrani S."/>
            <person name="Shallom J.M."/>
            <person name="Shallom S."/>
            <person name="Shukla M."/>
            <person name="Snyder E.E."/>
            <person name="Sobral B.W."/>
            <person name="Wattam A.R."/>
            <person name="Will R."/>
            <person name="Williams K."/>
            <person name="Yoo H."/>
            <person name="Munk C."/>
            <person name="Tapia R."/>
            <person name="Green L."/>
            <person name="Rogers Y."/>
            <person name="Detter J.C."/>
            <person name="Bruce D."/>
            <person name="Brettin T.S."/>
            <person name="Tsolis R."/>
        </authorList>
    </citation>
    <scope>NUCLEOTIDE SEQUENCE [LARGE SCALE GENOMIC DNA]</scope>
    <source>
        <strain evidence="1 2">LMG 3301</strain>
    </source>
</reference>
<dbReference type="AlphaFoldDB" id="C4WJ69"/>